<gene>
    <name evidence="1" type="ORF">J2853_009694</name>
</gene>
<dbReference type="Proteomes" id="UP001225356">
    <property type="component" value="Unassembled WGS sequence"/>
</dbReference>
<proteinExistence type="predicted"/>
<organism evidence="1 2">
    <name type="scientific">Streptosporangium lutulentum</name>
    <dbReference type="NCBI Taxonomy" id="1461250"/>
    <lineage>
        <taxon>Bacteria</taxon>
        <taxon>Bacillati</taxon>
        <taxon>Actinomycetota</taxon>
        <taxon>Actinomycetes</taxon>
        <taxon>Streptosporangiales</taxon>
        <taxon>Streptosporangiaceae</taxon>
        <taxon>Streptosporangium</taxon>
    </lineage>
</organism>
<sequence>MAKRDVWVRVGNELVRGDNIVGITVNGGHSFNQSYKESYKLLMKVTGHRDPLAVDSGISCDGTGEDECRKQATALADSFVNTLAQAAAFPTGALIRLGSDTDNEGGGSSGWDITVLG</sequence>
<dbReference type="EMBL" id="JAUSQU010000003">
    <property type="protein sequence ID" value="MDP9850398.1"/>
    <property type="molecule type" value="Genomic_DNA"/>
</dbReference>
<accession>A0ABT9QVS7</accession>
<comment type="caution">
    <text evidence="1">The sequence shown here is derived from an EMBL/GenBank/DDBJ whole genome shotgun (WGS) entry which is preliminary data.</text>
</comment>
<dbReference type="RefSeq" id="WP_386376418.1">
    <property type="nucleotide sequence ID" value="NZ_JBHUCL010000018.1"/>
</dbReference>
<keyword evidence="2" id="KW-1185">Reference proteome</keyword>
<protein>
    <submittedName>
        <fullName evidence="1">Uncharacterized protein</fullName>
    </submittedName>
</protein>
<name>A0ABT9QVS7_9ACTN</name>
<evidence type="ECO:0000313" key="2">
    <source>
        <dbReference type="Proteomes" id="UP001225356"/>
    </source>
</evidence>
<reference evidence="1 2" key="1">
    <citation type="submission" date="2023-07" db="EMBL/GenBank/DDBJ databases">
        <title>Sequencing the genomes of 1000 actinobacteria strains.</title>
        <authorList>
            <person name="Klenk H.-P."/>
        </authorList>
    </citation>
    <scope>NUCLEOTIDE SEQUENCE [LARGE SCALE GENOMIC DNA]</scope>
    <source>
        <strain evidence="1 2">DSM 46740</strain>
    </source>
</reference>
<evidence type="ECO:0000313" key="1">
    <source>
        <dbReference type="EMBL" id="MDP9850398.1"/>
    </source>
</evidence>